<dbReference type="PANTHER" id="PTHR45453">
    <property type="entry name" value="PHOSPHATE REGULON SENSOR PROTEIN PHOR"/>
    <property type="match status" value="1"/>
</dbReference>
<dbReference type="Proteomes" id="UP000596035">
    <property type="component" value="Chromosome"/>
</dbReference>
<keyword evidence="6 11" id="KW-0418">Kinase</keyword>
<keyword evidence="12" id="KW-1185">Reference proteome</keyword>
<evidence type="ECO:0000256" key="1">
    <source>
        <dbReference type="ARBA" id="ARBA00000085"/>
    </source>
</evidence>
<dbReference type="InterPro" id="IPR005467">
    <property type="entry name" value="His_kinase_dom"/>
</dbReference>
<dbReference type="InterPro" id="IPR036890">
    <property type="entry name" value="HATPase_C_sf"/>
</dbReference>
<keyword evidence="8" id="KW-1133">Transmembrane helix</keyword>
<dbReference type="GO" id="GO:0004721">
    <property type="term" value="F:phosphoprotein phosphatase activity"/>
    <property type="evidence" value="ECO:0007669"/>
    <property type="project" value="TreeGrafter"/>
</dbReference>
<evidence type="ECO:0000313" key="10">
    <source>
        <dbReference type="EMBL" id="ASB40662.1"/>
    </source>
</evidence>
<keyword evidence="8" id="KW-0472">Membrane</keyword>
<dbReference type="SUPFAM" id="SSF47384">
    <property type="entry name" value="Homodimeric domain of signal transducing histidine kinase"/>
    <property type="match status" value="1"/>
</dbReference>
<reference evidence="11 13" key="3">
    <citation type="submission" date="2020-11" db="EMBL/GenBank/DDBJ databases">
        <title>Closed and high quality bacterial genomes of the OMM12 community.</title>
        <authorList>
            <person name="Marbouty M."/>
            <person name="Lamy-Besnier Q."/>
            <person name="Debarbieux L."/>
            <person name="Koszul R."/>
        </authorList>
    </citation>
    <scope>NUCLEOTIDE SEQUENCE [LARGE SCALE GENOMIC DNA]</scope>
    <source>
        <strain evidence="11 13">KB18</strain>
    </source>
</reference>
<dbReference type="CDD" id="cd00082">
    <property type="entry name" value="HisKA"/>
    <property type="match status" value="1"/>
</dbReference>
<dbReference type="SMART" id="SM00388">
    <property type="entry name" value="HisKA"/>
    <property type="match status" value="1"/>
</dbReference>
<dbReference type="RefSeq" id="WP_066533594.1">
    <property type="nucleotide sequence ID" value="NZ_CP021422.1"/>
</dbReference>
<dbReference type="InterPro" id="IPR050351">
    <property type="entry name" value="BphY/WalK/GraS-like"/>
</dbReference>
<reference evidence="12" key="2">
    <citation type="submission" date="2017-05" db="EMBL/GenBank/DDBJ databases">
        <title>Improved OligoMM genomes.</title>
        <authorList>
            <person name="Garzetti D."/>
        </authorList>
    </citation>
    <scope>NUCLEOTIDE SEQUENCE [LARGE SCALE GENOMIC DNA]</scope>
    <source>
        <strain evidence="12">KB18</strain>
    </source>
</reference>
<dbReference type="Proteomes" id="UP000196710">
    <property type="component" value="Chromosome"/>
</dbReference>
<dbReference type="Gene3D" id="3.30.565.10">
    <property type="entry name" value="Histidine kinase-like ATPase, C-terminal domain"/>
    <property type="match status" value="1"/>
</dbReference>
<dbReference type="EMBL" id="CP065321">
    <property type="protein sequence ID" value="QQR29938.1"/>
    <property type="molecule type" value="Genomic_DNA"/>
</dbReference>
<dbReference type="InterPro" id="IPR003661">
    <property type="entry name" value="HisK_dim/P_dom"/>
</dbReference>
<evidence type="ECO:0000313" key="12">
    <source>
        <dbReference type="Proteomes" id="UP000196710"/>
    </source>
</evidence>
<comment type="catalytic activity">
    <reaction evidence="1">
        <text>ATP + protein L-histidine = ADP + protein N-phospho-L-histidine.</text>
        <dbReference type="EC" id="2.7.13.3"/>
    </reaction>
</comment>
<dbReference type="Pfam" id="PF02518">
    <property type="entry name" value="HATPase_c"/>
    <property type="match status" value="1"/>
</dbReference>
<dbReference type="AlphaFoldDB" id="A0A1Z2XQE6"/>
<accession>A0A1Z2XQE6</accession>
<evidence type="ECO:0000313" key="13">
    <source>
        <dbReference type="Proteomes" id="UP000596035"/>
    </source>
</evidence>
<dbReference type="GO" id="GO:0016036">
    <property type="term" value="P:cellular response to phosphate starvation"/>
    <property type="evidence" value="ECO:0007669"/>
    <property type="project" value="TreeGrafter"/>
</dbReference>
<evidence type="ECO:0000256" key="8">
    <source>
        <dbReference type="SAM" id="Phobius"/>
    </source>
</evidence>
<comment type="subcellular location">
    <subcellularLocation>
        <location evidence="2">Membrane</location>
    </subcellularLocation>
</comment>
<keyword evidence="8" id="KW-0812">Transmembrane</keyword>
<dbReference type="Gene3D" id="1.10.287.130">
    <property type="match status" value="1"/>
</dbReference>
<keyword evidence="4" id="KW-0597">Phosphoprotein</keyword>
<dbReference type="SMART" id="SM00387">
    <property type="entry name" value="HATPase_c"/>
    <property type="match status" value="1"/>
</dbReference>
<evidence type="ECO:0000256" key="4">
    <source>
        <dbReference type="ARBA" id="ARBA00022553"/>
    </source>
</evidence>
<feature type="transmembrane region" description="Helical" evidence="8">
    <location>
        <begin position="161"/>
        <end position="186"/>
    </location>
</feature>
<dbReference type="InterPro" id="IPR036097">
    <property type="entry name" value="HisK_dim/P_sf"/>
</dbReference>
<dbReference type="KEGG" id="amur:ADH66_08300"/>
<protein>
    <recommendedName>
        <fullName evidence="3">histidine kinase</fullName>
        <ecNumber evidence="3">2.7.13.3</ecNumber>
    </recommendedName>
</protein>
<dbReference type="Pfam" id="PF00512">
    <property type="entry name" value="HisKA"/>
    <property type="match status" value="1"/>
</dbReference>
<dbReference type="EMBL" id="CP021422">
    <property type="protein sequence ID" value="ASB40662.1"/>
    <property type="molecule type" value="Genomic_DNA"/>
</dbReference>
<evidence type="ECO:0000313" key="11">
    <source>
        <dbReference type="EMBL" id="QQR29938.1"/>
    </source>
</evidence>
<evidence type="ECO:0000256" key="5">
    <source>
        <dbReference type="ARBA" id="ARBA00022679"/>
    </source>
</evidence>
<proteinExistence type="predicted"/>
<organism evidence="11 13">
    <name type="scientific">Acutalibacter muris</name>
    <dbReference type="NCBI Taxonomy" id="1796620"/>
    <lineage>
        <taxon>Bacteria</taxon>
        <taxon>Bacillati</taxon>
        <taxon>Bacillota</taxon>
        <taxon>Clostridia</taxon>
        <taxon>Eubacteriales</taxon>
        <taxon>Acutalibacteraceae</taxon>
        <taxon>Acutalibacter</taxon>
    </lineage>
</organism>
<evidence type="ECO:0000256" key="7">
    <source>
        <dbReference type="ARBA" id="ARBA00023012"/>
    </source>
</evidence>
<evidence type="ECO:0000256" key="6">
    <source>
        <dbReference type="ARBA" id="ARBA00022777"/>
    </source>
</evidence>
<evidence type="ECO:0000259" key="9">
    <source>
        <dbReference type="PROSITE" id="PS50109"/>
    </source>
</evidence>
<dbReference type="PANTHER" id="PTHR45453:SF1">
    <property type="entry name" value="PHOSPHATE REGULON SENSOR PROTEIN PHOR"/>
    <property type="match status" value="1"/>
</dbReference>
<dbReference type="PROSITE" id="PS50109">
    <property type="entry name" value="HIS_KIN"/>
    <property type="match status" value="1"/>
</dbReference>
<name>A0A1Z2XQE6_9FIRM</name>
<evidence type="ECO:0000256" key="3">
    <source>
        <dbReference type="ARBA" id="ARBA00012438"/>
    </source>
</evidence>
<dbReference type="InterPro" id="IPR003594">
    <property type="entry name" value="HATPase_dom"/>
</dbReference>
<reference evidence="10" key="1">
    <citation type="journal article" date="2017" name="Genome Announc.">
        <title>High-Quality Whole-Genome Sequences of the Oligo-Mouse-Microbiota Bacterial Community.</title>
        <authorList>
            <person name="Garzetti D."/>
            <person name="Brugiroux S."/>
            <person name="Bunk B."/>
            <person name="Pukall R."/>
            <person name="McCoy K.D."/>
            <person name="Macpherson A.J."/>
            <person name="Stecher B."/>
        </authorList>
    </citation>
    <scope>NUCLEOTIDE SEQUENCE</scope>
    <source>
        <strain evidence="10">KB18</strain>
    </source>
</reference>
<keyword evidence="5" id="KW-0808">Transferase</keyword>
<gene>
    <name evidence="10" type="ORF">ADH66_08300</name>
    <name evidence="11" type="ORF">I5Q82_18335</name>
</gene>
<evidence type="ECO:0000256" key="2">
    <source>
        <dbReference type="ARBA" id="ARBA00004370"/>
    </source>
</evidence>
<dbReference type="GO" id="GO:0005886">
    <property type="term" value="C:plasma membrane"/>
    <property type="evidence" value="ECO:0007669"/>
    <property type="project" value="TreeGrafter"/>
</dbReference>
<dbReference type="GO" id="GO:0000155">
    <property type="term" value="F:phosphorelay sensor kinase activity"/>
    <property type="evidence" value="ECO:0007669"/>
    <property type="project" value="InterPro"/>
</dbReference>
<dbReference type="SUPFAM" id="SSF55874">
    <property type="entry name" value="ATPase domain of HSP90 chaperone/DNA topoisomerase II/histidine kinase"/>
    <property type="match status" value="1"/>
</dbReference>
<feature type="domain" description="Histidine kinase" evidence="9">
    <location>
        <begin position="207"/>
        <end position="417"/>
    </location>
</feature>
<keyword evidence="7" id="KW-0902">Two-component regulatory system</keyword>
<sequence length="417" mass="45746">MVKALQKRFVIAAMAAITGLILLLLGAINAANLMLISQRMDRTLELLCSADGDPGNLPPTDKPSGRPFPFGVPDGPREVYSAFVSGSFFLVRFGPDYEPVFVDVSRAYSVSEDQAAELALKALEKGNKRGEYGHFRYLIREGPGPGALAVFLDTSGESGSFWRVLILSAAVGFFCWGIMLVFVILLSRRAIRPIAENIQRQKQFVTNAGHELKTPLAIIQSNAEALELYNGESKWSRNIREQTARLGGLVKELLMLARMDESPIQGEPENFSLSGLIESSLREFSQPIAAKGLNLAADITADVSIRADREQVRKLVSILLDNCVKYADPGGRAMVTLVKSDSRIDLSIENTCPKLPAVPPDKLFDRFYRADPARTQKGGGYGVGLAIARSLAGANRAAIWARYIQPNLVRFTVRFRQ</sequence>
<dbReference type="EC" id="2.7.13.3" evidence="3"/>